<dbReference type="EMBL" id="JBBWUH010000010">
    <property type="protein sequence ID" value="KAK8155948.1"/>
    <property type="molecule type" value="Genomic_DNA"/>
</dbReference>
<sequence>MAALLQDLIRLATYSLMCSLSWAGYDWRSTSIRHSSPDTVSPLYPDRPIRPLPKRRLRSRLSPEQAESITYPTPPVSSPPVFDFPYTHPDKVASISTRQQRGEKDHKCSCGADHSEQESEEDEDERLGWFQPRRKISAKGLLTTDAATGGAGTKPIPPGSTSSADGYESFENTNNKKKRKIPVSGSAGHHGNLTAEMASMGISNHGAGAAHEECENTVGQYYGSGSSAVPVPGSGTGISGAGRGRYGRSAARFTNERRPLGSSTSSLNAYANGNGGRARPNGIGAGGKGMFLFGKSHGANRVADLRQASTVDHGIISTAIANAQAAGQTVKGKENISLLQQEAATKAAPQKTQFTFTCGSPNQPTWPGQNGSYSSGPDLRAPPPAPSSAPASRIPLPAQSTRGVTTHATQTSPQMNGTPQASTAGQQAPPTANSQQPAPQQQPPKKPRRKPEKIYAMAARRRRLQQEYTNYHHPPSRDDIWICEFCEYEDIFGEPPRALIRQYEIKDRKEQKRMAEKRRLLEKAKMKGRKGKKMCKNSQSRAPASNSQHAQPHDQHYDDQQLHPDDGVEGQGDEYFEDDYDDGAPPHGGSDIDAGYIPPPAPSEPPDPKIQMQDRGINTGEAVGSCELGPPPGDPDDRIATHGI</sequence>
<feature type="compositionally biased region" description="Basic and acidic residues" evidence="1">
    <location>
        <begin position="635"/>
        <end position="644"/>
    </location>
</feature>
<feature type="compositionally biased region" description="Acidic residues" evidence="1">
    <location>
        <begin position="567"/>
        <end position="582"/>
    </location>
</feature>
<feature type="region of interest" description="Disordered" evidence="1">
    <location>
        <begin position="354"/>
        <end position="451"/>
    </location>
</feature>
<comment type="caution">
    <text evidence="2">The sequence shown here is derived from an EMBL/GenBank/DDBJ whole genome shotgun (WGS) entry which is preliminary data.</text>
</comment>
<protein>
    <submittedName>
        <fullName evidence="2">Uncharacterized protein</fullName>
    </submittedName>
</protein>
<accession>A0ABR1XIJ2</accession>
<feature type="compositionally biased region" description="Basic and acidic residues" evidence="1">
    <location>
        <begin position="100"/>
        <end position="117"/>
    </location>
</feature>
<feature type="compositionally biased region" description="Polar residues" evidence="1">
    <location>
        <begin position="537"/>
        <end position="550"/>
    </location>
</feature>
<evidence type="ECO:0000256" key="1">
    <source>
        <dbReference type="SAM" id="MobiDB-lite"/>
    </source>
</evidence>
<keyword evidence="3" id="KW-1185">Reference proteome</keyword>
<organism evidence="2 3">
    <name type="scientific">Phyllosticta citrichinensis</name>
    <dbReference type="NCBI Taxonomy" id="1130410"/>
    <lineage>
        <taxon>Eukaryota</taxon>
        <taxon>Fungi</taxon>
        <taxon>Dikarya</taxon>
        <taxon>Ascomycota</taxon>
        <taxon>Pezizomycotina</taxon>
        <taxon>Dothideomycetes</taxon>
        <taxon>Dothideomycetes incertae sedis</taxon>
        <taxon>Botryosphaeriales</taxon>
        <taxon>Phyllostictaceae</taxon>
        <taxon>Phyllosticta</taxon>
    </lineage>
</organism>
<dbReference type="Proteomes" id="UP001456524">
    <property type="component" value="Unassembled WGS sequence"/>
</dbReference>
<name>A0ABR1XIJ2_9PEZI</name>
<feature type="compositionally biased region" description="Polar residues" evidence="1">
    <location>
        <begin position="399"/>
        <end position="425"/>
    </location>
</feature>
<feature type="compositionally biased region" description="Low complexity" evidence="1">
    <location>
        <begin position="388"/>
        <end position="398"/>
    </location>
</feature>
<proteinExistence type="predicted"/>
<feature type="compositionally biased region" description="Basic residues" evidence="1">
    <location>
        <begin position="526"/>
        <end position="535"/>
    </location>
</feature>
<feature type="compositionally biased region" description="Low complexity" evidence="1">
    <location>
        <begin position="138"/>
        <end position="148"/>
    </location>
</feature>
<feature type="region of interest" description="Disordered" evidence="1">
    <location>
        <begin position="34"/>
        <end position="168"/>
    </location>
</feature>
<feature type="compositionally biased region" description="Polar residues" evidence="1">
    <location>
        <begin position="354"/>
        <end position="375"/>
    </location>
</feature>
<evidence type="ECO:0000313" key="2">
    <source>
        <dbReference type="EMBL" id="KAK8155948.1"/>
    </source>
</evidence>
<feature type="compositionally biased region" description="Low complexity" evidence="1">
    <location>
        <begin position="426"/>
        <end position="439"/>
    </location>
</feature>
<feature type="compositionally biased region" description="Basic and acidic residues" evidence="1">
    <location>
        <begin position="551"/>
        <end position="566"/>
    </location>
</feature>
<evidence type="ECO:0000313" key="3">
    <source>
        <dbReference type="Proteomes" id="UP001456524"/>
    </source>
</evidence>
<reference evidence="2 3" key="1">
    <citation type="journal article" date="2022" name="G3 (Bethesda)">
        <title>Enemy or ally: a genomic approach to elucidate the lifestyle of Phyllosticta citrichinaensis.</title>
        <authorList>
            <person name="Buijs V.A."/>
            <person name="Groenewald J.Z."/>
            <person name="Haridas S."/>
            <person name="LaButti K.M."/>
            <person name="Lipzen A."/>
            <person name="Martin F.M."/>
            <person name="Barry K."/>
            <person name="Grigoriev I.V."/>
            <person name="Crous P.W."/>
            <person name="Seidl M.F."/>
        </authorList>
    </citation>
    <scope>NUCLEOTIDE SEQUENCE [LARGE SCALE GENOMIC DNA]</scope>
    <source>
        <strain evidence="2 3">CBS 129764</strain>
    </source>
</reference>
<gene>
    <name evidence="2" type="ORF">IWX90DRAFT_418369</name>
</gene>
<feature type="region of interest" description="Disordered" evidence="1">
    <location>
        <begin position="519"/>
        <end position="644"/>
    </location>
</feature>